<protein>
    <recommendedName>
        <fullName evidence="2">Lysozyme inhibitor LprI-like N-terminal domain-containing protein</fullName>
    </recommendedName>
</protein>
<evidence type="ECO:0000313" key="4">
    <source>
        <dbReference type="Proteomes" id="UP000006924"/>
    </source>
</evidence>
<dbReference type="InterPro" id="IPR009739">
    <property type="entry name" value="LprI-like_N"/>
</dbReference>
<dbReference type="RefSeq" id="WP_000697477.1">
    <property type="nucleotide sequence ID" value="NZ_CP001172.1"/>
</dbReference>
<organism evidence="3 4">
    <name type="scientific">Acinetobacter baumannii (strain AB307-0294)</name>
    <dbReference type="NCBI Taxonomy" id="557600"/>
    <lineage>
        <taxon>Bacteria</taxon>
        <taxon>Pseudomonadati</taxon>
        <taxon>Pseudomonadota</taxon>
        <taxon>Gammaproteobacteria</taxon>
        <taxon>Moraxellales</taxon>
        <taxon>Moraxellaceae</taxon>
        <taxon>Acinetobacter</taxon>
        <taxon>Acinetobacter calcoaceticus/baumannii complex</taxon>
    </lineage>
</organism>
<dbReference type="Gene3D" id="1.20.1270.180">
    <property type="match status" value="1"/>
</dbReference>
<feature type="chain" id="PRO_5031201776" description="Lysozyme inhibitor LprI-like N-terminal domain-containing protein" evidence="1">
    <location>
        <begin position="19"/>
        <end position="132"/>
    </location>
</feature>
<evidence type="ECO:0000259" key="2">
    <source>
        <dbReference type="Pfam" id="PF07007"/>
    </source>
</evidence>
<evidence type="ECO:0000256" key="1">
    <source>
        <dbReference type="SAM" id="SignalP"/>
    </source>
</evidence>
<accession>A0A5K6CLI4</accession>
<gene>
    <name evidence="3" type="ORF">ABBFA_00217</name>
</gene>
<feature type="signal peptide" evidence="1">
    <location>
        <begin position="1"/>
        <end position="18"/>
    </location>
</feature>
<dbReference type="AlphaFoldDB" id="A0A5K6CLI4"/>
<dbReference type="Pfam" id="PF07007">
    <property type="entry name" value="LprI"/>
    <property type="match status" value="1"/>
</dbReference>
<sequence length="132" mass="15309">MKILIALILTTIPFATYAMCENERSNGTTISINECYKKEAQKSDKKIMQVYTNYKNTLNTTEQKNLLEVQRSWISYKMKQCNFEVASYGTIAGQLHAQCMINMNNRRINELKYMQDCGLESSSNFCMNYRPA</sequence>
<feature type="domain" description="Lysozyme inhibitor LprI-like N-terminal" evidence="2">
    <location>
        <begin position="20"/>
        <end position="111"/>
    </location>
</feature>
<dbReference type="EMBL" id="CP001172">
    <property type="protein sequence ID" value="ATY42691.1"/>
    <property type="molecule type" value="Genomic_DNA"/>
</dbReference>
<name>A0A5K6CLI4_ACIB3</name>
<keyword evidence="1" id="KW-0732">Signal</keyword>
<evidence type="ECO:0000313" key="3">
    <source>
        <dbReference type="EMBL" id="ATY42691.1"/>
    </source>
</evidence>
<proteinExistence type="predicted"/>
<reference evidence="3 4" key="1">
    <citation type="journal article" date="2008" name="J. Bacteriol.">
        <title>Comparative genome sequence analysis of multidrug-resistant Acinetobacter baumannii.</title>
        <authorList>
            <person name="Adams M.D."/>
            <person name="Goglin K."/>
            <person name="Molyneaux N."/>
            <person name="Hujer K.M."/>
            <person name="Lavender H."/>
            <person name="Jamison J.J."/>
            <person name="MacDonald I.J."/>
            <person name="Martin K.M."/>
            <person name="Russo T."/>
            <person name="Campagnari A.A."/>
            <person name="Hujer A.M."/>
            <person name="Bonomo R.A."/>
            <person name="Gill S.R."/>
        </authorList>
    </citation>
    <scope>NUCLEOTIDE SEQUENCE [LARGE SCALE GENOMIC DNA]</scope>
    <source>
        <strain evidence="3 4">AB307-0294</strain>
    </source>
</reference>
<dbReference type="KEGG" id="abb:ABBFA_00217"/>
<dbReference type="Proteomes" id="UP000006924">
    <property type="component" value="Chromosome"/>
</dbReference>